<evidence type="ECO:0000256" key="1">
    <source>
        <dbReference type="ARBA" id="ARBA00004123"/>
    </source>
</evidence>
<keyword evidence="8 10" id="KW-0238">DNA-binding</keyword>
<evidence type="ECO:0000313" key="14">
    <source>
        <dbReference type="EMBL" id="GIQ84650.1"/>
    </source>
</evidence>
<dbReference type="GO" id="GO:0016787">
    <property type="term" value="F:hydrolase activity"/>
    <property type="evidence" value="ECO:0007669"/>
    <property type="project" value="UniProtKB-KW"/>
</dbReference>
<evidence type="ECO:0000256" key="9">
    <source>
        <dbReference type="ARBA" id="ARBA00023242"/>
    </source>
</evidence>
<proteinExistence type="inferred from homology"/>
<dbReference type="Gene3D" id="3.40.50.300">
    <property type="entry name" value="P-loop containing nucleotide triphosphate hydrolases"/>
    <property type="match status" value="1"/>
</dbReference>
<dbReference type="InterPro" id="IPR027417">
    <property type="entry name" value="P-loop_NTPase"/>
</dbReference>
<keyword evidence="6 11" id="KW-0347">Helicase</keyword>
<dbReference type="EMBL" id="BDIP01001559">
    <property type="protein sequence ID" value="GIQ84650.1"/>
    <property type="molecule type" value="Genomic_DNA"/>
</dbReference>
<comment type="similarity">
    <text evidence="2 10">Belongs to the MCM family.</text>
</comment>
<dbReference type="OrthoDB" id="10251574at2759"/>
<comment type="function">
    <text evidence="11">Acts as component of the MCM2-7 complex (MCM complex) which is the replicative helicase essential for 'once per cell cycle' DNA replication initiation and elongation in eukaryotic cells. The active ATPase sites in the MCM2-7 ring are formed through the interaction surfaces of two neighboring subunits such that a critical structure of a conserved arginine finger motif is provided in trans relative to the ATP-binding site of the Walker A box of the adjacent subunit. The six ATPase active sites, however, are likely to contribute differentially to the complex helicase activity.</text>
</comment>
<dbReference type="Pfam" id="PF17207">
    <property type="entry name" value="MCM_OB"/>
    <property type="match status" value="1"/>
</dbReference>
<dbReference type="InterPro" id="IPR041562">
    <property type="entry name" value="MCM_lid"/>
</dbReference>
<dbReference type="GO" id="GO:0000727">
    <property type="term" value="P:double-strand break repair via break-induced replication"/>
    <property type="evidence" value="ECO:0007669"/>
    <property type="project" value="TreeGrafter"/>
</dbReference>
<protein>
    <recommendedName>
        <fullName evidence="11">DNA replication licensing factor MCM4</fullName>
        <ecNumber evidence="11">3.6.4.12</ecNumber>
    </recommendedName>
</protein>
<evidence type="ECO:0000256" key="8">
    <source>
        <dbReference type="ARBA" id="ARBA00023125"/>
    </source>
</evidence>
<dbReference type="SMART" id="SM00350">
    <property type="entry name" value="MCM"/>
    <property type="match status" value="1"/>
</dbReference>
<reference evidence="14 15" key="1">
    <citation type="journal article" date="2018" name="PLoS ONE">
        <title>The draft genome of Kipferlia bialata reveals reductive genome evolution in fornicate parasites.</title>
        <authorList>
            <person name="Tanifuji G."/>
            <person name="Takabayashi S."/>
            <person name="Kume K."/>
            <person name="Takagi M."/>
            <person name="Nakayama T."/>
            <person name="Kamikawa R."/>
            <person name="Inagaki Y."/>
            <person name="Hashimoto T."/>
        </authorList>
    </citation>
    <scope>NUCLEOTIDE SEQUENCE [LARGE SCALE GENOMIC DNA]</scope>
    <source>
        <strain evidence="14">NY0173</strain>
    </source>
</reference>
<dbReference type="InterPro" id="IPR001208">
    <property type="entry name" value="MCM_dom"/>
</dbReference>
<dbReference type="Pfam" id="PF17855">
    <property type="entry name" value="MCM_lid"/>
    <property type="match status" value="1"/>
</dbReference>
<evidence type="ECO:0000256" key="3">
    <source>
        <dbReference type="ARBA" id="ARBA00022705"/>
    </source>
</evidence>
<dbReference type="InterPro" id="IPR012340">
    <property type="entry name" value="NA-bd_OB-fold"/>
</dbReference>
<comment type="subunit">
    <text evidence="11">Component of the MCM2-7 complex.</text>
</comment>
<feature type="region of interest" description="Disordered" evidence="12">
    <location>
        <begin position="1"/>
        <end position="31"/>
    </location>
</feature>
<keyword evidence="5 11" id="KW-0378">Hydrolase</keyword>
<gene>
    <name evidence="14" type="ORF">KIPB_006186</name>
</gene>
<dbReference type="GO" id="GO:0003697">
    <property type="term" value="F:single-stranded DNA binding"/>
    <property type="evidence" value="ECO:0007669"/>
    <property type="project" value="TreeGrafter"/>
</dbReference>
<evidence type="ECO:0000256" key="12">
    <source>
        <dbReference type="SAM" id="MobiDB-lite"/>
    </source>
</evidence>
<dbReference type="Gene3D" id="2.40.50.140">
    <property type="entry name" value="Nucleic acid-binding proteins"/>
    <property type="match status" value="1"/>
</dbReference>
<keyword evidence="7 10" id="KW-0067">ATP-binding</keyword>
<evidence type="ECO:0000259" key="13">
    <source>
        <dbReference type="PROSITE" id="PS50051"/>
    </source>
</evidence>
<dbReference type="GO" id="GO:1902975">
    <property type="term" value="P:mitotic DNA replication initiation"/>
    <property type="evidence" value="ECO:0007669"/>
    <property type="project" value="TreeGrafter"/>
</dbReference>
<dbReference type="GO" id="GO:0006271">
    <property type="term" value="P:DNA strand elongation involved in DNA replication"/>
    <property type="evidence" value="ECO:0007669"/>
    <property type="project" value="TreeGrafter"/>
</dbReference>
<dbReference type="Pfam" id="PF00493">
    <property type="entry name" value="MCM"/>
    <property type="match status" value="1"/>
</dbReference>
<dbReference type="GO" id="GO:0005524">
    <property type="term" value="F:ATP binding"/>
    <property type="evidence" value="ECO:0007669"/>
    <property type="project" value="UniProtKB-UniRule"/>
</dbReference>
<dbReference type="InterPro" id="IPR008047">
    <property type="entry name" value="MCM_4"/>
</dbReference>
<dbReference type="Gene3D" id="2.20.28.10">
    <property type="match status" value="1"/>
</dbReference>
<evidence type="ECO:0000256" key="5">
    <source>
        <dbReference type="ARBA" id="ARBA00022801"/>
    </source>
</evidence>
<keyword evidence="3 11" id="KW-0235">DNA replication</keyword>
<evidence type="ECO:0000256" key="6">
    <source>
        <dbReference type="ARBA" id="ARBA00022806"/>
    </source>
</evidence>
<dbReference type="EC" id="3.6.4.12" evidence="11"/>
<accession>A0A9K3CYC5</accession>
<evidence type="ECO:0000256" key="2">
    <source>
        <dbReference type="ARBA" id="ARBA00008010"/>
    </source>
</evidence>
<comment type="caution">
    <text evidence="14">The sequence shown here is derived from an EMBL/GenBank/DDBJ whole genome shotgun (WGS) entry which is preliminary data.</text>
</comment>
<dbReference type="PROSITE" id="PS50051">
    <property type="entry name" value="MCM_2"/>
    <property type="match status" value="1"/>
</dbReference>
<dbReference type="FunFam" id="3.40.50.300:FF:000826">
    <property type="entry name" value="Replicative DNA helicase Mcm"/>
    <property type="match status" value="1"/>
</dbReference>
<feature type="compositionally biased region" description="Polar residues" evidence="12">
    <location>
        <begin position="1"/>
        <end position="13"/>
    </location>
</feature>
<dbReference type="InterPro" id="IPR033762">
    <property type="entry name" value="MCM_OB"/>
</dbReference>
<dbReference type="GO" id="GO:0017116">
    <property type="term" value="F:single-stranded DNA helicase activity"/>
    <property type="evidence" value="ECO:0007669"/>
    <property type="project" value="TreeGrafter"/>
</dbReference>
<dbReference type="Proteomes" id="UP000265618">
    <property type="component" value="Unassembled WGS sequence"/>
</dbReference>
<evidence type="ECO:0000313" key="15">
    <source>
        <dbReference type="Proteomes" id="UP000265618"/>
    </source>
</evidence>
<dbReference type="InterPro" id="IPR031327">
    <property type="entry name" value="MCM"/>
</dbReference>
<name>A0A9K3CYC5_9EUKA</name>
<evidence type="ECO:0000256" key="10">
    <source>
        <dbReference type="RuleBase" id="RU004070"/>
    </source>
</evidence>
<dbReference type="PROSITE" id="PS00847">
    <property type="entry name" value="MCM_1"/>
    <property type="match status" value="1"/>
</dbReference>
<dbReference type="PRINTS" id="PR01660">
    <property type="entry name" value="MCMPROTEIN4"/>
</dbReference>
<feature type="domain" description="MCM C-terminal AAA(+) ATPase" evidence="13">
    <location>
        <begin position="415"/>
        <end position="632"/>
    </location>
</feature>
<dbReference type="GO" id="GO:0005634">
    <property type="term" value="C:nucleus"/>
    <property type="evidence" value="ECO:0007669"/>
    <property type="project" value="UniProtKB-SubCell"/>
</dbReference>
<keyword evidence="9 11" id="KW-0539">Nucleus</keyword>
<evidence type="ECO:0000256" key="4">
    <source>
        <dbReference type="ARBA" id="ARBA00022741"/>
    </source>
</evidence>
<evidence type="ECO:0000256" key="11">
    <source>
        <dbReference type="RuleBase" id="RU368062"/>
    </source>
</evidence>
<dbReference type="PANTHER" id="PTHR11630:SF66">
    <property type="entry name" value="DNA REPLICATION LICENSING FACTOR MCM4"/>
    <property type="match status" value="1"/>
</dbReference>
<keyword evidence="15" id="KW-1185">Reference proteome</keyword>
<dbReference type="PANTHER" id="PTHR11630">
    <property type="entry name" value="DNA REPLICATION LICENSING FACTOR MCM FAMILY MEMBER"/>
    <property type="match status" value="1"/>
</dbReference>
<keyword evidence="4 10" id="KW-0547">Nucleotide-binding</keyword>
<dbReference type="PRINTS" id="PR01657">
    <property type="entry name" value="MCMFAMILY"/>
</dbReference>
<dbReference type="Gene3D" id="1.10.10.10">
    <property type="entry name" value="Winged helix-like DNA-binding domain superfamily/Winged helix DNA-binding domain"/>
    <property type="match status" value="1"/>
</dbReference>
<organism evidence="14 15">
    <name type="scientific">Kipferlia bialata</name>
    <dbReference type="NCBI Taxonomy" id="797122"/>
    <lineage>
        <taxon>Eukaryota</taxon>
        <taxon>Metamonada</taxon>
        <taxon>Carpediemonas-like organisms</taxon>
        <taxon>Kipferlia</taxon>
    </lineage>
</organism>
<evidence type="ECO:0000256" key="7">
    <source>
        <dbReference type="ARBA" id="ARBA00022840"/>
    </source>
</evidence>
<comment type="subcellular location">
    <subcellularLocation>
        <location evidence="1">Nucleus</location>
    </subcellularLocation>
</comment>
<comment type="catalytic activity">
    <reaction evidence="11">
        <text>ATP + H2O = ADP + phosphate + H(+)</text>
        <dbReference type="Rhea" id="RHEA:13065"/>
        <dbReference type="ChEBI" id="CHEBI:15377"/>
        <dbReference type="ChEBI" id="CHEBI:15378"/>
        <dbReference type="ChEBI" id="CHEBI:30616"/>
        <dbReference type="ChEBI" id="CHEBI:43474"/>
        <dbReference type="ChEBI" id="CHEBI:456216"/>
        <dbReference type="EC" id="3.6.4.12"/>
    </reaction>
</comment>
<dbReference type="AlphaFoldDB" id="A0A9K3CYC5"/>
<dbReference type="Gene3D" id="3.30.1640.10">
    <property type="entry name" value="mini-chromosome maintenance (MCM) complex, chain A, domain 1"/>
    <property type="match status" value="1"/>
</dbReference>
<dbReference type="GO" id="GO:0042555">
    <property type="term" value="C:MCM complex"/>
    <property type="evidence" value="ECO:0007669"/>
    <property type="project" value="UniProtKB-UniRule"/>
</dbReference>
<sequence length="832" mass="90078">MSSFSQFGGTPSFHTPGGTPGGVGTPSNNMFGSMRGSMGGSMLSQVEDMPDGIMGTSTSMQQITDGFRRVLVYSTEPGAAPKYTSLIRDAVTLGEKSYILDLTDVRSVAPHLYTSIRVWPEDVLPVVDALATEVAKKALKAHALRDYQEGMGHREGGAPAGAESTQEDSLQMGLGMPGTPGGTQQDSVLGSTVGADPAGALPPALQRALESDLEEYQMTTLVCGLAEEHTPCLRTLGPESIGTLISVKGMVTKVSPIMPELMVATFVCGKCNNHRQVQVAFGRVTMPTQCGRCQTRRSFYLEHNLSVFADRQIIRLQEAPDEVAPGETPATVTLEAHWGLVGKNKPGDRVEITGIYRCRSIRVNPNRRSLRAVYANYIDLVHTHLVDAKGSGTETIVDQNILDEQVRELSQRPDIYNVLTRSLAPSIFGLTDPKRGLLLQLLGGVSKGDKDRGSGGQGSGEIGTRRRGELNVLLIGDPGTAKSQLLRYVHELSPRGVYTSGKGSSAVGLTAYVTRDADTGEIVLESGALVLSDGGVCCIDELDKMEEGTRTILHEALEQQTISIAKAGIVTTLNARTAVLAAANPVMSRYDPRKSVVENLDLPPTLLSRFDLIYLILDTPSKESDRKLAMHLCGLYRPKPKQAIDEKLDRKVLAAYIKAARDINPRLTEQATRMLVDSYVQLRSAGISSRTVSATPRQLESLIRLSEASARVRLSQTVSEDDVREALRLVQVALRHSCTDPETGRIDLDILSTGVSRHDRAQRAALAKEVNQFLAKTQGDSVRVMEILTALNNQRTGAGTLEIKDVNDAIDYLVGEGDLTRQHDRVVKTLNY</sequence>
<dbReference type="InterPro" id="IPR036388">
    <property type="entry name" value="WH-like_DNA-bd_sf"/>
</dbReference>
<dbReference type="InterPro" id="IPR018525">
    <property type="entry name" value="MCM_CS"/>
</dbReference>
<dbReference type="SUPFAM" id="SSF50249">
    <property type="entry name" value="Nucleic acid-binding proteins"/>
    <property type="match status" value="1"/>
</dbReference>
<dbReference type="SUPFAM" id="SSF52540">
    <property type="entry name" value="P-loop containing nucleoside triphosphate hydrolases"/>
    <property type="match status" value="1"/>
</dbReference>
<dbReference type="FunFam" id="2.20.28.10:FF:000003">
    <property type="entry name" value="DNA helicase"/>
    <property type="match status" value="1"/>
</dbReference>